<proteinExistence type="predicted"/>
<feature type="compositionally biased region" description="Basic and acidic residues" evidence="1">
    <location>
        <begin position="74"/>
        <end position="83"/>
    </location>
</feature>
<feature type="region of interest" description="Disordered" evidence="1">
    <location>
        <begin position="1"/>
        <end position="27"/>
    </location>
</feature>
<accession>A0A0E0P9Z7</accession>
<dbReference type="EnsemblPlants" id="ORUFI04G15920.1">
    <property type="protein sequence ID" value="ORUFI04G15920.1"/>
    <property type="gene ID" value="ORUFI04G15920"/>
</dbReference>
<feature type="region of interest" description="Disordered" evidence="1">
    <location>
        <begin position="59"/>
        <end position="83"/>
    </location>
</feature>
<evidence type="ECO:0000313" key="2">
    <source>
        <dbReference type="EnsemblPlants" id="ORUFI04G15920.1"/>
    </source>
</evidence>
<dbReference type="Proteomes" id="UP000008022">
    <property type="component" value="Unassembled WGS sequence"/>
</dbReference>
<feature type="compositionally biased region" description="Basic and acidic residues" evidence="1">
    <location>
        <begin position="7"/>
        <end position="27"/>
    </location>
</feature>
<organism evidence="2 3">
    <name type="scientific">Oryza rufipogon</name>
    <name type="common">Brownbeard rice</name>
    <name type="synonym">Asian wild rice</name>
    <dbReference type="NCBI Taxonomy" id="4529"/>
    <lineage>
        <taxon>Eukaryota</taxon>
        <taxon>Viridiplantae</taxon>
        <taxon>Streptophyta</taxon>
        <taxon>Embryophyta</taxon>
        <taxon>Tracheophyta</taxon>
        <taxon>Spermatophyta</taxon>
        <taxon>Magnoliopsida</taxon>
        <taxon>Liliopsida</taxon>
        <taxon>Poales</taxon>
        <taxon>Poaceae</taxon>
        <taxon>BOP clade</taxon>
        <taxon>Oryzoideae</taxon>
        <taxon>Oryzeae</taxon>
        <taxon>Oryzinae</taxon>
        <taxon>Oryza</taxon>
    </lineage>
</organism>
<protein>
    <submittedName>
        <fullName evidence="2">Uncharacterized protein</fullName>
    </submittedName>
</protein>
<dbReference type="AlphaFoldDB" id="A0A0E0P9Z7"/>
<evidence type="ECO:0000256" key="1">
    <source>
        <dbReference type="SAM" id="MobiDB-lite"/>
    </source>
</evidence>
<keyword evidence="3" id="KW-1185">Reference proteome</keyword>
<evidence type="ECO:0000313" key="3">
    <source>
        <dbReference type="Proteomes" id="UP000008022"/>
    </source>
</evidence>
<dbReference type="Gramene" id="ORUFI04G15920.1">
    <property type="protein sequence ID" value="ORUFI04G15920.1"/>
    <property type="gene ID" value="ORUFI04G15920"/>
</dbReference>
<dbReference type="HOGENOM" id="CLU_2546593_0_0_1"/>
<reference evidence="3" key="1">
    <citation type="submission" date="2013-06" db="EMBL/GenBank/DDBJ databases">
        <authorList>
            <person name="Zhao Q."/>
        </authorList>
    </citation>
    <scope>NUCLEOTIDE SEQUENCE</scope>
    <source>
        <strain evidence="3">cv. W1943</strain>
    </source>
</reference>
<name>A0A0E0P9Z7_ORYRU</name>
<sequence length="83" mass="9579">MAAARARAKEEKLEERQRSRQEMKEEHGWAVRGGPWLWASFHAESATLTVQRLRSSEVGQAWQDSVRRSSRRRGKEELTGGDK</sequence>
<reference evidence="2" key="2">
    <citation type="submission" date="2015-06" db="UniProtKB">
        <authorList>
            <consortium name="EnsemblPlants"/>
        </authorList>
    </citation>
    <scope>IDENTIFICATION</scope>
</reference>